<feature type="compositionally biased region" description="Basic and acidic residues" evidence="1">
    <location>
        <begin position="1"/>
        <end position="12"/>
    </location>
</feature>
<evidence type="ECO:0000256" key="1">
    <source>
        <dbReference type="SAM" id="MobiDB-lite"/>
    </source>
</evidence>
<dbReference type="AlphaFoldDB" id="A0AAW2J1M1"/>
<reference evidence="2" key="1">
    <citation type="submission" date="2020-06" db="EMBL/GenBank/DDBJ databases">
        <authorList>
            <person name="Li T."/>
            <person name="Hu X."/>
            <person name="Zhang T."/>
            <person name="Song X."/>
            <person name="Zhang H."/>
            <person name="Dai N."/>
            <person name="Sheng W."/>
            <person name="Hou X."/>
            <person name="Wei L."/>
        </authorList>
    </citation>
    <scope>NUCLEOTIDE SEQUENCE</scope>
    <source>
        <strain evidence="2">G01</strain>
        <tissue evidence="2">Leaf</tissue>
    </source>
</reference>
<protein>
    <submittedName>
        <fullName evidence="2">Uncharacterized protein</fullName>
    </submittedName>
</protein>
<comment type="caution">
    <text evidence="2">The sequence shown here is derived from an EMBL/GenBank/DDBJ whole genome shotgun (WGS) entry which is preliminary data.</text>
</comment>
<sequence>MFSKLLREEHRAATTPPNTRSSWGVSASGDNRGKRSTAIHPGSSSKIPRPSSSTAPRASSTPHIPTPSPLHPLLEDYRGGSSHSPSSPVGGVYDHLMLHYERDAVSS</sequence>
<feature type="compositionally biased region" description="Low complexity" evidence="1">
    <location>
        <begin position="79"/>
        <end position="92"/>
    </location>
</feature>
<feature type="compositionally biased region" description="Low complexity" evidence="1">
    <location>
        <begin position="41"/>
        <end position="62"/>
    </location>
</feature>
<evidence type="ECO:0000313" key="2">
    <source>
        <dbReference type="EMBL" id="KAL0288184.1"/>
    </source>
</evidence>
<reference evidence="2" key="2">
    <citation type="journal article" date="2024" name="Plant">
        <title>Genomic evolution and insights into agronomic trait innovations of Sesamum species.</title>
        <authorList>
            <person name="Miao H."/>
            <person name="Wang L."/>
            <person name="Qu L."/>
            <person name="Liu H."/>
            <person name="Sun Y."/>
            <person name="Le M."/>
            <person name="Wang Q."/>
            <person name="Wei S."/>
            <person name="Zheng Y."/>
            <person name="Lin W."/>
            <person name="Duan Y."/>
            <person name="Cao H."/>
            <person name="Xiong S."/>
            <person name="Wang X."/>
            <person name="Wei L."/>
            <person name="Li C."/>
            <person name="Ma Q."/>
            <person name="Ju M."/>
            <person name="Zhao R."/>
            <person name="Li G."/>
            <person name="Mu C."/>
            <person name="Tian Q."/>
            <person name="Mei H."/>
            <person name="Zhang T."/>
            <person name="Gao T."/>
            <person name="Zhang H."/>
        </authorList>
    </citation>
    <scope>NUCLEOTIDE SEQUENCE</scope>
    <source>
        <strain evidence="2">G01</strain>
    </source>
</reference>
<feature type="region of interest" description="Disordered" evidence="1">
    <location>
        <begin position="1"/>
        <end position="92"/>
    </location>
</feature>
<feature type="compositionally biased region" description="Polar residues" evidence="1">
    <location>
        <begin position="15"/>
        <end position="29"/>
    </location>
</feature>
<name>A0AAW2J1M1_9LAMI</name>
<dbReference type="EMBL" id="JACGWK010001459">
    <property type="protein sequence ID" value="KAL0288184.1"/>
    <property type="molecule type" value="Genomic_DNA"/>
</dbReference>
<organism evidence="2">
    <name type="scientific">Sesamum angustifolium</name>
    <dbReference type="NCBI Taxonomy" id="2727405"/>
    <lineage>
        <taxon>Eukaryota</taxon>
        <taxon>Viridiplantae</taxon>
        <taxon>Streptophyta</taxon>
        <taxon>Embryophyta</taxon>
        <taxon>Tracheophyta</taxon>
        <taxon>Spermatophyta</taxon>
        <taxon>Magnoliopsida</taxon>
        <taxon>eudicotyledons</taxon>
        <taxon>Gunneridae</taxon>
        <taxon>Pentapetalae</taxon>
        <taxon>asterids</taxon>
        <taxon>lamiids</taxon>
        <taxon>Lamiales</taxon>
        <taxon>Pedaliaceae</taxon>
        <taxon>Sesamum</taxon>
    </lineage>
</organism>
<proteinExistence type="predicted"/>
<accession>A0AAW2J1M1</accession>
<gene>
    <name evidence="2" type="ORF">Sangu_2667100</name>
</gene>